<sequence>MSPQMSPQRSFNYSSGPDYNISGASCMSSKSGCGGGLSGSECPGQVDLVQKEKAEKEMLTRSLDEFQMARRKFLGKAKVLTAKISKMSIDRGPDVALLGGGSELSLRHSGLKSTVQMDSDKSDDEEHDAISKQIVDYYRKYSQNKNLPKYFSGTSLSYMPQIVNDDEIVTAPCIVVDEASSETVVGKQADECPGDCEEILEPKAVSPASSVTSNRKLEWDNGADIGYNNCNKSIKLHKSLSLPTLMASGDNKNMERPPKPKLGSQVVTVISYSSPEDASDYRKVQSTSSSSAYSVKPPVESSSSSTRTNVKLMSTTSSSFTSTIAYLKSKLGSPDAESTPKLPSNYVETPVVPKLNKARFKNRIVTLCVTKPILVECFDNKKKRGSNKKIQTSVIEALSKCVQTGDSLDVAAEKSKQSVESPVENQSVIIINYDSESDKKTCSPNTQTDAEVIASQCDSFEYCHGNVLKNENLQRGNAKSVLVVSTDSSNEIPLLGQLISEKQSTSLTGDVNKSIAILQKLLKSKKYDSVTKKRYIKKIVEKIVDNKYKEDSTTSSELFIPKKSDERVAQQKLQENVPWYPPQISKFTVKTFSEEFLPGESQLGAKTKSISSLNEARETPSTCLESGDTGGSLEKQQNVSSGSYQSWKEDKTLSERILEEKQRGQGDHLVKFAMKERQHQLAWIKDEISHLTKLKGLLEKKVQRTTTVYMVSQHLGKSRENSCSCSDSEQAPPRNYVIQTELSSSTSSEGPTRFNLQEKSGKKSYSVKELSRKPGDVQIDRRVVGDIQVVSDDNTTNIKVKTRKVDDNELAEFTPRPPTLIGVGKYDTFPKSKAEERGCPCGMTKFKGPRIGDLIATKPYSFELPIQDSGDLKDKVNEIINKYTKEPPPERTRTTCKCCRCYETTGTQRKETNGTQRKESNGTQRKGINGTQRKEINEIQRKELSGTQRNETTQCDVYLDIAPAEAVPKCCKCKEVQTSETDLVRTDASERVCCYCGSQMAATRQPTENVASQSEECACSNKQIQACACNVDESVQSDFEASRSATQSTSTPSTSGTTTTTASESARSCLCCKRKNVMTKNLYALRNELSNQGYPLCRPCYRQNRRGMYTTNFFSNPAHVCACYTVVETKTLNEIKQTITDLKNLDSQFCTCVHAENPNDSQYCKYCKCKLRRTSQNKNGIAYTLTFENKTPNEQKKEPKKKQQLEEIKIKIPVTYKKRYKDKENKKTKDKQTHDPEETSTGGVPKSKVYSLQEYLSQNRPGFVQTADERRKTVNDSRAQREQMTDYNKMKFLRSCQAICENNAKRLFSSKEMKDITKRNYSRCPEVQKKIVDNHERQLKVANRLMADTFNQHNNARPHSVRIVSEYSDEVGIASMQGPARSQDLNPIENVWDMMRRRVRALQPPPATLGEFTHEDEARRDIYYGKTTTEMRDLRRAATGNGANEEVELKDIKSDTTAQVAVKCASLSTKMALTKPKSEMTAEELQMREEEEFNTGPLSVLTQSVKNNTQVLINCRNNKKLLGRVKAFDRHCNIVLENVKEMWTELPRPGKGKKKAKPVNKDRFISKMFLRGDAVIIVVRNPLATAS</sequence>
<dbReference type="SUPFAM" id="SSF50182">
    <property type="entry name" value="Sm-like ribonucleoproteins"/>
    <property type="match status" value="1"/>
</dbReference>
<evidence type="ECO:0000256" key="7">
    <source>
        <dbReference type="ARBA" id="ARBA00022728"/>
    </source>
</evidence>
<keyword evidence="11" id="KW-0687">Ribonucleoprotein</keyword>
<dbReference type="InterPro" id="IPR047575">
    <property type="entry name" value="Sm"/>
</dbReference>
<evidence type="ECO:0000256" key="1">
    <source>
        <dbReference type="ARBA" id="ARBA00004123"/>
    </source>
</evidence>
<dbReference type="GO" id="GO:0005689">
    <property type="term" value="C:U12-type spliceosomal complex"/>
    <property type="evidence" value="ECO:0007669"/>
    <property type="project" value="UniProtKB-ARBA"/>
</dbReference>
<evidence type="ECO:0000256" key="6">
    <source>
        <dbReference type="ARBA" id="ARBA00022664"/>
    </source>
</evidence>
<dbReference type="PROSITE" id="PS52002">
    <property type="entry name" value="SM"/>
    <property type="match status" value="1"/>
</dbReference>
<evidence type="ECO:0000256" key="14">
    <source>
        <dbReference type="SAM" id="MobiDB-lite"/>
    </source>
</evidence>
<evidence type="ECO:0000256" key="11">
    <source>
        <dbReference type="ARBA" id="ARBA00023274"/>
    </source>
</evidence>
<evidence type="ECO:0000256" key="13">
    <source>
        <dbReference type="ARBA" id="ARBA00073889"/>
    </source>
</evidence>
<dbReference type="Pfam" id="PF15309">
    <property type="entry name" value="ALMS_motif"/>
    <property type="match status" value="1"/>
</dbReference>
<feature type="compositionally biased region" description="Basic and acidic residues" evidence="14">
    <location>
        <begin position="910"/>
        <end position="920"/>
    </location>
</feature>
<keyword evidence="9" id="KW-0206">Cytoskeleton</keyword>
<reference evidence="16" key="2">
    <citation type="submission" date="2021-08" db="EMBL/GenBank/DDBJ databases">
        <authorList>
            <person name="Eriksson T."/>
        </authorList>
    </citation>
    <scope>NUCLEOTIDE SEQUENCE</scope>
    <source>
        <strain evidence="16">Stoneville</strain>
        <tissue evidence="16">Whole head</tissue>
    </source>
</reference>
<dbReference type="Proteomes" id="UP000719412">
    <property type="component" value="Unassembled WGS sequence"/>
</dbReference>
<dbReference type="InterPro" id="IPR010920">
    <property type="entry name" value="LSM_dom_sf"/>
</dbReference>
<evidence type="ECO:0000256" key="12">
    <source>
        <dbReference type="ARBA" id="ARBA00033125"/>
    </source>
</evidence>
<evidence type="ECO:0000313" key="16">
    <source>
        <dbReference type="EMBL" id="KAH0810846.1"/>
    </source>
</evidence>
<feature type="compositionally biased region" description="Polar residues" evidence="14">
    <location>
        <begin position="742"/>
        <end position="758"/>
    </location>
</feature>
<dbReference type="Pfam" id="PF01423">
    <property type="entry name" value="LSM"/>
    <property type="match status" value="1"/>
</dbReference>
<feature type="domain" description="Sm" evidence="15">
    <location>
        <begin position="1498"/>
        <end position="1584"/>
    </location>
</feature>
<keyword evidence="6" id="KW-0507">mRNA processing</keyword>
<comment type="subcellular location">
    <subcellularLocation>
        <location evidence="2">Cytoplasm</location>
        <location evidence="2">Cytoskeleton</location>
        <location evidence="2">Microtubule organizing center</location>
        <location evidence="2">Centrosome</location>
    </subcellularLocation>
    <subcellularLocation>
        <location evidence="3">Cytoplasm</location>
        <location evidence="3">Cytosol</location>
    </subcellularLocation>
    <subcellularLocation>
        <location evidence="1">Nucleus</location>
    </subcellularLocation>
</comment>
<dbReference type="GO" id="GO:0003723">
    <property type="term" value="F:RNA binding"/>
    <property type="evidence" value="ECO:0007669"/>
    <property type="project" value="InterPro"/>
</dbReference>
<feature type="compositionally biased region" description="Polar residues" evidence="14">
    <location>
        <begin position="608"/>
        <end position="624"/>
    </location>
</feature>
<keyword evidence="17" id="KW-1185">Reference proteome</keyword>
<feature type="region of interest" description="Disordered" evidence="14">
    <location>
        <begin position="1219"/>
        <end position="1248"/>
    </location>
</feature>
<comment type="caution">
    <text evidence="16">The sequence shown here is derived from an EMBL/GenBank/DDBJ whole genome shotgun (WGS) entry which is preliminary data.</text>
</comment>
<evidence type="ECO:0000259" key="15">
    <source>
        <dbReference type="PROSITE" id="PS52002"/>
    </source>
</evidence>
<evidence type="ECO:0000256" key="2">
    <source>
        <dbReference type="ARBA" id="ARBA00004300"/>
    </source>
</evidence>
<dbReference type="Gene3D" id="2.30.30.100">
    <property type="match status" value="1"/>
</dbReference>
<dbReference type="InterPro" id="IPR036397">
    <property type="entry name" value="RNaseH_sf"/>
</dbReference>
<feature type="compositionally biased region" description="Basic and acidic residues" evidence="14">
    <location>
        <begin position="1221"/>
        <end position="1237"/>
    </location>
</feature>
<feature type="compositionally biased region" description="Low complexity" evidence="14">
    <location>
        <begin position="1042"/>
        <end position="1061"/>
    </location>
</feature>
<feature type="region of interest" description="Disordered" evidence="14">
    <location>
        <begin position="910"/>
        <end position="934"/>
    </location>
</feature>
<evidence type="ECO:0000256" key="4">
    <source>
        <dbReference type="ARBA" id="ARBA00008146"/>
    </source>
</evidence>
<dbReference type="Gene3D" id="3.30.420.10">
    <property type="entry name" value="Ribonuclease H-like superfamily/Ribonuclease H"/>
    <property type="match status" value="1"/>
</dbReference>
<feature type="region of interest" description="Disordered" evidence="14">
    <location>
        <begin position="742"/>
        <end position="769"/>
    </location>
</feature>
<accession>A0A8J6LFJ1</accession>
<organism evidence="16 17">
    <name type="scientific">Tenebrio molitor</name>
    <name type="common">Yellow mealworm beetle</name>
    <dbReference type="NCBI Taxonomy" id="7067"/>
    <lineage>
        <taxon>Eukaryota</taxon>
        <taxon>Metazoa</taxon>
        <taxon>Ecdysozoa</taxon>
        <taxon>Arthropoda</taxon>
        <taxon>Hexapoda</taxon>
        <taxon>Insecta</taxon>
        <taxon>Pterygota</taxon>
        <taxon>Neoptera</taxon>
        <taxon>Endopterygota</taxon>
        <taxon>Coleoptera</taxon>
        <taxon>Polyphaga</taxon>
        <taxon>Cucujiformia</taxon>
        <taxon>Tenebrionidae</taxon>
        <taxon>Tenebrio</taxon>
    </lineage>
</organism>
<dbReference type="InterPro" id="IPR029299">
    <property type="entry name" value="ALMS_motif"/>
</dbReference>
<dbReference type="InterPro" id="IPR001163">
    <property type="entry name" value="Sm_dom_euk/arc"/>
</dbReference>
<keyword evidence="7" id="KW-0747">Spliceosome</keyword>
<feature type="compositionally biased region" description="Polar residues" evidence="14">
    <location>
        <begin position="634"/>
        <end position="646"/>
    </location>
</feature>
<feature type="region of interest" description="Disordered" evidence="14">
    <location>
        <begin position="1260"/>
        <end position="1280"/>
    </location>
</feature>
<gene>
    <name evidence="16" type="ORF">GEV33_011945</name>
</gene>
<keyword evidence="5" id="KW-0963">Cytoplasm</keyword>
<dbReference type="CDD" id="cd01720">
    <property type="entry name" value="Sm_D2"/>
    <property type="match status" value="1"/>
</dbReference>
<dbReference type="GO" id="GO:0005829">
    <property type="term" value="C:cytosol"/>
    <property type="evidence" value="ECO:0007669"/>
    <property type="project" value="UniProtKB-SubCell"/>
</dbReference>
<evidence type="ECO:0000256" key="9">
    <source>
        <dbReference type="ARBA" id="ARBA00023212"/>
    </source>
</evidence>
<dbReference type="FunFam" id="2.30.30.100:FF:000069">
    <property type="entry name" value="Small nuclear ribonucleoprotein Sm D2"/>
    <property type="match status" value="1"/>
</dbReference>
<evidence type="ECO:0000256" key="8">
    <source>
        <dbReference type="ARBA" id="ARBA00023187"/>
    </source>
</evidence>
<keyword evidence="10" id="KW-0539">Nucleus</keyword>
<dbReference type="GO" id="GO:0097525">
    <property type="term" value="C:spliceosomal snRNP complex"/>
    <property type="evidence" value="ECO:0007669"/>
    <property type="project" value="UniProtKB-ARBA"/>
</dbReference>
<reference evidence="16" key="1">
    <citation type="journal article" date="2020" name="J Insects Food Feed">
        <title>The yellow mealworm (Tenebrio molitor) genome: a resource for the emerging insects as food and feed industry.</title>
        <authorList>
            <person name="Eriksson T."/>
            <person name="Andere A."/>
            <person name="Kelstrup H."/>
            <person name="Emery V."/>
            <person name="Picard C."/>
        </authorList>
    </citation>
    <scope>NUCLEOTIDE SEQUENCE</scope>
    <source>
        <strain evidence="16">Stoneville</strain>
        <tissue evidence="16">Whole head</tissue>
    </source>
</reference>
<dbReference type="EMBL" id="JABDTM020027229">
    <property type="protein sequence ID" value="KAH0810846.1"/>
    <property type="molecule type" value="Genomic_DNA"/>
</dbReference>
<evidence type="ECO:0000256" key="5">
    <source>
        <dbReference type="ARBA" id="ARBA00022490"/>
    </source>
</evidence>
<feature type="compositionally biased region" description="Polar residues" evidence="14">
    <location>
        <begin position="921"/>
        <end position="931"/>
    </location>
</feature>
<dbReference type="PANTHER" id="PTHR12777">
    <property type="entry name" value="SMALL NUCLEAR RIBONUCLEOPROTEIN SM D2"/>
    <property type="match status" value="1"/>
</dbReference>
<evidence type="ECO:0000256" key="3">
    <source>
        <dbReference type="ARBA" id="ARBA00004514"/>
    </source>
</evidence>
<feature type="region of interest" description="Disordered" evidence="14">
    <location>
        <begin position="608"/>
        <end position="647"/>
    </location>
</feature>
<evidence type="ECO:0000256" key="10">
    <source>
        <dbReference type="ARBA" id="ARBA00023242"/>
    </source>
</evidence>
<dbReference type="GO" id="GO:0005813">
    <property type="term" value="C:centrosome"/>
    <property type="evidence" value="ECO:0007669"/>
    <property type="project" value="UniProtKB-SubCell"/>
</dbReference>
<feature type="compositionally biased region" description="Basic and acidic residues" evidence="14">
    <location>
        <begin position="1267"/>
        <end position="1280"/>
    </location>
</feature>
<dbReference type="SMART" id="SM00651">
    <property type="entry name" value="Sm"/>
    <property type="match status" value="1"/>
</dbReference>
<evidence type="ECO:0000313" key="17">
    <source>
        <dbReference type="Proteomes" id="UP000719412"/>
    </source>
</evidence>
<protein>
    <recommendedName>
        <fullName evidence="13">Probable small nuclear ribonucleoprotein Sm D2</fullName>
    </recommendedName>
    <alternativeName>
        <fullName evidence="12">snRNP core protein D2</fullName>
    </alternativeName>
</protein>
<proteinExistence type="inferred from homology"/>
<comment type="similarity">
    <text evidence="4">Belongs to the snRNP core protein family.</text>
</comment>
<dbReference type="InterPro" id="IPR027248">
    <property type="entry name" value="Sm_D2"/>
</dbReference>
<name>A0A8J6LFJ1_TENMO</name>
<dbReference type="GO" id="GO:0000398">
    <property type="term" value="P:mRNA splicing, via spliceosome"/>
    <property type="evidence" value="ECO:0007669"/>
    <property type="project" value="UniProtKB-ARBA"/>
</dbReference>
<feature type="region of interest" description="Disordered" evidence="14">
    <location>
        <begin position="278"/>
        <end position="310"/>
    </location>
</feature>
<keyword evidence="8" id="KW-0508">mRNA splicing</keyword>
<feature type="region of interest" description="Disordered" evidence="14">
    <location>
        <begin position="1040"/>
        <end position="1061"/>
    </location>
</feature>